<feature type="compositionally biased region" description="Low complexity" evidence="1">
    <location>
        <begin position="181"/>
        <end position="209"/>
    </location>
</feature>
<feature type="compositionally biased region" description="Low complexity" evidence="1">
    <location>
        <begin position="145"/>
        <end position="158"/>
    </location>
</feature>
<feature type="region of interest" description="Disordered" evidence="1">
    <location>
        <begin position="116"/>
        <end position="233"/>
    </location>
</feature>
<evidence type="ECO:0000256" key="2">
    <source>
        <dbReference type="SAM" id="SignalP"/>
    </source>
</evidence>
<protein>
    <recommendedName>
        <fullName evidence="5">GATA zinc finger domain-containing protein 14-like</fullName>
    </recommendedName>
</protein>
<sequence>MIMKSVHLIFLIYLSVSYYGECTSNPSETVKFVTKFDQKTSDDWKSDLLEPEALENDKSYFTAPQARLDREHNQDVKKILSVNEETEMSEYELEDLNVESNKRTVRQVNTAYSSIYPTLTPQNPIYPYRPGSNQNTYNPSQSNHQTQPYYQQPPAQNPFLNNTSYSNPSNPGYYNQGSVYNNNLSNTNFANNKPYPQYNQNSNQRYNSSAGHYNQYSNHPSVNHSNPAFQQYGNNANQHNFVPTPVNRWPPGNTYNNSRYNPSQGVTSNYPTYFNNTPNTFPSYSTPRNSPTNRYPPYNSPNTSHQTYPLYNTTHSQNNYNSNQWSSGAQNPYNTRNNYPAYIPTDGRASNFSRQNFPANNPGSYPTQRPYSPSLPNSYPQSYPAAPNVFPNNQYNKEPDHFFYSPTSKDSRYTYDPRNNPSHNF</sequence>
<feature type="compositionally biased region" description="Low complexity" evidence="1">
    <location>
        <begin position="316"/>
        <end position="327"/>
    </location>
</feature>
<evidence type="ECO:0000256" key="1">
    <source>
        <dbReference type="SAM" id="MobiDB-lite"/>
    </source>
</evidence>
<name>A0ABM3M6H1_BICAN</name>
<reference evidence="4" key="1">
    <citation type="submission" date="2025-08" db="UniProtKB">
        <authorList>
            <consortium name="RefSeq"/>
        </authorList>
    </citation>
    <scope>IDENTIFICATION</scope>
</reference>
<keyword evidence="2" id="KW-0732">Signal</keyword>
<feature type="compositionally biased region" description="Polar residues" evidence="1">
    <location>
        <begin position="348"/>
        <end position="381"/>
    </location>
</feature>
<evidence type="ECO:0008006" key="5">
    <source>
        <dbReference type="Google" id="ProtNLM"/>
    </source>
</evidence>
<gene>
    <name evidence="4" type="primary">LOC128199864</name>
</gene>
<evidence type="ECO:0000313" key="3">
    <source>
        <dbReference type="Proteomes" id="UP001652582"/>
    </source>
</evidence>
<evidence type="ECO:0000313" key="4">
    <source>
        <dbReference type="RefSeq" id="XP_052747065.1"/>
    </source>
</evidence>
<feature type="region of interest" description="Disordered" evidence="1">
    <location>
        <begin position="315"/>
        <end position="425"/>
    </location>
</feature>
<organism evidence="3 4">
    <name type="scientific">Bicyclus anynana</name>
    <name type="common">Squinting bush brown butterfly</name>
    <dbReference type="NCBI Taxonomy" id="110368"/>
    <lineage>
        <taxon>Eukaryota</taxon>
        <taxon>Metazoa</taxon>
        <taxon>Ecdysozoa</taxon>
        <taxon>Arthropoda</taxon>
        <taxon>Hexapoda</taxon>
        <taxon>Insecta</taxon>
        <taxon>Pterygota</taxon>
        <taxon>Neoptera</taxon>
        <taxon>Endopterygota</taxon>
        <taxon>Lepidoptera</taxon>
        <taxon>Glossata</taxon>
        <taxon>Ditrysia</taxon>
        <taxon>Papilionoidea</taxon>
        <taxon>Nymphalidae</taxon>
        <taxon>Satyrinae</taxon>
        <taxon>Satyrini</taxon>
        <taxon>Mycalesina</taxon>
        <taxon>Bicyclus</taxon>
    </lineage>
</organism>
<proteinExistence type="predicted"/>
<feature type="compositionally biased region" description="Polar residues" evidence="1">
    <location>
        <begin position="328"/>
        <end position="338"/>
    </location>
</feature>
<feature type="chain" id="PRO_5047472809" description="GATA zinc finger domain-containing protein 14-like" evidence="2">
    <location>
        <begin position="23"/>
        <end position="425"/>
    </location>
</feature>
<accession>A0ABM3M6H1</accession>
<feature type="compositionally biased region" description="Polar residues" evidence="1">
    <location>
        <begin position="159"/>
        <end position="180"/>
    </location>
</feature>
<dbReference type="Proteomes" id="UP001652582">
    <property type="component" value="Chromosome 3"/>
</dbReference>
<feature type="compositionally biased region" description="Polar residues" evidence="1">
    <location>
        <begin position="210"/>
        <end position="233"/>
    </location>
</feature>
<keyword evidence="3" id="KW-1185">Reference proteome</keyword>
<feature type="signal peptide" evidence="2">
    <location>
        <begin position="1"/>
        <end position="22"/>
    </location>
</feature>
<feature type="compositionally biased region" description="Polar residues" evidence="1">
    <location>
        <begin position="131"/>
        <end position="144"/>
    </location>
</feature>
<dbReference type="RefSeq" id="XP_052747065.1">
    <property type="nucleotide sequence ID" value="XM_052891105.1"/>
</dbReference>
<dbReference type="GeneID" id="128199864"/>